<dbReference type="AlphaFoldDB" id="A0A7M7NDK2"/>
<keyword evidence="2" id="KW-1185">Reference proteome</keyword>
<reference evidence="1" key="2">
    <citation type="submission" date="2021-01" db="UniProtKB">
        <authorList>
            <consortium name="EnsemblMetazoa"/>
        </authorList>
    </citation>
    <scope>IDENTIFICATION</scope>
</reference>
<accession>A0A7M7NDK2</accession>
<dbReference type="OrthoDB" id="8184882at2759"/>
<name>A0A7M7NDK2_STRPU</name>
<reference evidence="2" key="1">
    <citation type="submission" date="2015-02" db="EMBL/GenBank/DDBJ databases">
        <title>Genome sequencing for Strongylocentrotus purpuratus.</title>
        <authorList>
            <person name="Murali S."/>
            <person name="Liu Y."/>
            <person name="Vee V."/>
            <person name="English A."/>
            <person name="Wang M."/>
            <person name="Skinner E."/>
            <person name="Han Y."/>
            <person name="Muzny D.M."/>
            <person name="Worley K.C."/>
            <person name="Gibbs R.A."/>
        </authorList>
    </citation>
    <scope>NUCLEOTIDE SEQUENCE</scope>
</reference>
<dbReference type="GeneID" id="115921590"/>
<protein>
    <submittedName>
        <fullName evidence="1">Uncharacterized protein</fullName>
    </submittedName>
</protein>
<organism evidence="1 2">
    <name type="scientific">Strongylocentrotus purpuratus</name>
    <name type="common">Purple sea urchin</name>
    <dbReference type="NCBI Taxonomy" id="7668"/>
    <lineage>
        <taxon>Eukaryota</taxon>
        <taxon>Metazoa</taxon>
        <taxon>Echinodermata</taxon>
        <taxon>Eleutherozoa</taxon>
        <taxon>Echinozoa</taxon>
        <taxon>Echinoidea</taxon>
        <taxon>Euechinoidea</taxon>
        <taxon>Echinacea</taxon>
        <taxon>Camarodonta</taxon>
        <taxon>Echinidea</taxon>
        <taxon>Strongylocentrotidae</taxon>
        <taxon>Strongylocentrotus</taxon>
    </lineage>
</organism>
<dbReference type="InParanoid" id="A0A7M7NDK2"/>
<proteinExistence type="predicted"/>
<dbReference type="Proteomes" id="UP000007110">
    <property type="component" value="Unassembled WGS sequence"/>
</dbReference>
<dbReference type="RefSeq" id="XP_030835047.1">
    <property type="nucleotide sequence ID" value="XM_030979187.1"/>
</dbReference>
<evidence type="ECO:0000313" key="2">
    <source>
        <dbReference type="Proteomes" id="UP000007110"/>
    </source>
</evidence>
<sequence length="127" mass="14956">MKDRMAEPDIFGVQLEVTSRLLDAEKRRLQVLSKELRSKQPDVVQENQDARKQRDFERRKAYLARLQMQHDVLEREFRDAALGMYKRYHRGAKSQRSLPHLGIKQTNKNRCFHTCTPCLGFSGLLVK</sequence>
<dbReference type="OMA" id="MAEPDIF"/>
<dbReference type="KEGG" id="spu:115921590"/>
<dbReference type="EnsemblMetazoa" id="XM_030979187">
    <property type="protein sequence ID" value="XP_030835047"/>
    <property type="gene ID" value="LOC115921590"/>
</dbReference>
<evidence type="ECO:0000313" key="1">
    <source>
        <dbReference type="EnsemblMetazoa" id="XP_030835047"/>
    </source>
</evidence>